<dbReference type="OrthoDB" id="9802264at2"/>
<evidence type="ECO:0000256" key="2">
    <source>
        <dbReference type="ARBA" id="ARBA00022741"/>
    </source>
</evidence>
<dbReference type="GeneID" id="96910811"/>
<protein>
    <submittedName>
        <fullName evidence="6">ABC transporter ATP-binding protein</fullName>
    </submittedName>
</protein>
<dbReference type="Gene3D" id="3.40.50.300">
    <property type="entry name" value="P-loop containing nucleotide triphosphate hydrolases"/>
    <property type="match status" value="1"/>
</dbReference>
<dbReference type="STRING" id="191770.SAMN04488013_10678"/>
<dbReference type="SMART" id="SM00382">
    <property type="entry name" value="AAA"/>
    <property type="match status" value="1"/>
</dbReference>
<dbReference type="InterPro" id="IPR017871">
    <property type="entry name" value="ABC_transporter-like_CS"/>
</dbReference>
<dbReference type="EMBL" id="VBTE01000043">
    <property type="protein sequence ID" value="TLQ05993.1"/>
    <property type="molecule type" value="Genomic_DNA"/>
</dbReference>
<evidence type="ECO:0000256" key="1">
    <source>
        <dbReference type="ARBA" id="ARBA00022448"/>
    </source>
</evidence>
<dbReference type="SUPFAM" id="SSF52540">
    <property type="entry name" value="P-loop containing nucleoside triphosphate hydrolases"/>
    <property type="match status" value="1"/>
</dbReference>
<dbReference type="InterPro" id="IPR013283">
    <property type="entry name" value="RLI1"/>
</dbReference>
<evidence type="ECO:0000256" key="3">
    <source>
        <dbReference type="ARBA" id="ARBA00022840"/>
    </source>
</evidence>
<gene>
    <name evidence="6" type="ORF">FEZ48_11475</name>
    <name evidence="5" type="ORF">M132T_07900</name>
</gene>
<dbReference type="PROSITE" id="PS00211">
    <property type="entry name" value="ABC_TRANSPORTER_1"/>
    <property type="match status" value="1"/>
</dbReference>
<dbReference type="InterPro" id="IPR003593">
    <property type="entry name" value="AAA+_ATPase"/>
</dbReference>
<evidence type="ECO:0000313" key="5">
    <source>
        <dbReference type="EMBL" id="GEQ35282.1"/>
    </source>
</evidence>
<dbReference type="Proteomes" id="UP000307201">
    <property type="component" value="Unassembled WGS sequence"/>
</dbReference>
<dbReference type="RefSeq" id="WP_091761167.1">
    <property type="nucleotide sequence ID" value="NZ_BJVX01000004.1"/>
</dbReference>
<comment type="caution">
    <text evidence="6">The sequence shown here is derived from an EMBL/GenBank/DDBJ whole genome shotgun (WGS) entry which is preliminary data.</text>
</comment>
<accession>A0A511GYW8</accession>
<sequence>MSIIIKNLNFIYEKNQIFQNTDFQFDDNKIYTLLGPSGIGKSTLFDLLTGFKKPQSGTVDYQNVQRSEILTVFQNNQIFPWLTVSEALALPLKINKVSKGQTGSRVKQLLKQFGLEALAHKRPHALSGGQLQRVAIAQGLTLDPKFLLLDEPTSSLDQEAKEEIQDRLIEEQHTRKSTMIIITHDIEEAAYLGQEIILVTNQRLQKIANPTFNKNNRRQALEFYEFCIQLRKQVRQL</sequence>
<keyword evidence="2" id="KW-0547">Nucleotide-binding</keyword>
<proteinExistence type="predicted"/>
<dbReference type="GO" id="GO:0005524">
    <property type="term" value="F:ATP binding"/>
    <property type="evidence" value="ECO:0007669"/>
    <property type="project" value="UniProtKB-KW"/>
</dbReference>
<evidence type="ECO:0000259" key="4">
    <source>
        <dbReference type="PROSITE" id="PS50893"/>
    </source>
</evidence>
<dbReference type="Pfam" id="PF00005">
    <property type="entry name" value="ABC_tran"/>
    <property type="match status" value="1"/>
</dbReference>
<dbReference type="AlphaFoldDB" id="A0A511GYW8"/>
<dbReference type="PROSITE" id="PS50893">
    <property type="entry name" value="ABC_TRANSPORTER_2"/>
    <property type="match status" value="1"/>
</dbReference>
<dbReference type="PANTHER" id="PTHR42781">
    <property type="entry name" value="SPERMIDINE/PUTRESCINE IMPORT ATP-BINDING PROTEIN POTA"/>
    <property type="match status" value="1"/>
</dbReference>
<dbReference type="InterPro" id="IPR050093">
    <property type="entry name" value="ABC_SmlMolc_Importer"/>
</dbReference>
<reference evidence="5" key="2">
    <citation type="submission" date="2019-08" db="EMBL/GenBank/DDBJ databases">
        <title>Marinilactibacillus psychrotolerans M13-2T whole genome sequencing project.</title>
        <authorList>
            <person name="Ishikawa M."/>
            <person name="Suzuki T."/>
            <person name="Matsutani M."/>
        </authorList>
    </citation>
    <scope>NUCLEOTIDE SEQUENCE</scope>
    <source>
        <strain evidence="5">M13-2T</strain>
    </source>
</reference>
<organism evidence="6 7">
    <name type="scientific">Marinilactibacillus psychrotolerans</name>
    <dbReference type="NCBI Taxonomy" id="191770"/>
    <lineage>
        <taxon>Bacteria</taxon>
        <taxon>Bacillati</taxon>
        <taxon>Bacillota</taxon>
        <taxon>Bacilli</taxon>
        <taxon>Lactobacillales</taxon>
        <taxon>Carnobacteriaceae</taxon>
        <taxon>Marinilactibacillus</taxon>
    </lineage>
</organism>
<dbReference type="InterPro" id="IPR027417">
    <property type="entry name" value="P-loop_NTPase"/>
</dbReference>
<dbReference type="InterPro" id="IPR003439">
    <property type="entry name" value="ABC_transporter-like_ATP-bd"/>
</dbReference>
<reference evidence="6 7" key="1">
    <citation type="submission" date="2019-05" db="EMBL/GenBank/DDBJ databases">
        <title>The metagenome of a microbial culture collection derived from dairy environment covers the genomic content of the human microbiome.</title>
        <authorList>
            <person name="Roder T."/>
            <person name="Wuthrich D."/>
            <person name="Sattari Z."/>
            <person name="Von Ah U."/>
            <person name="Bar C."/>
            <person name="Ronchi F."/>
            <person name="Macpherson A.J."/>
            <person name="Ganal-Vonarburg S.C."/>
            <person name="Bruggmann R."/>
            <person name="Vergeres G."/>
        </authorList>
    </citation>
    <scope>NUCLEOTIDE SEQUENCE [LARGE SCALE GENOMIC DNA]</scope>
    <source>
        <strain evidence="6 7">FAM 24235</strain>
    </source>
</reference>
<keyword evidence="1" id="KW-0813">Transport</keyword>
<dbReference type="EMBL" id="BKBI01000005">
    <property type="protein sequence ID" value="GEQ35282.1"/>
    <property type="molecule type" value="Genomic_DNA"/>
</dbReference>
<evidence type="ECO:0000313" key="7">
    <source>
        <dbReference type="Proteomes" id="UP000307201"/>
    </source>
</evidence>
<evidence type="ECO:0000313" key="6">
    <source>
        <dbReference type="EMBL" id="TLQ05993.1"/>
    </source>
</evidence>
<dbReference type="PANTHER" id="PTHR42781:SF4">
    <property type="entry name" value="SPERMIDINE_PUTRESCINE IMPORT ATP-BINDING PROTEIN POTA"/>
    <property type="match status" value="1"/>
</dbReference>
<keyword evidence="3 6" id="KW-0067">ATP-binding</keyword>
<dbReference type="PRINTS" id="PR01868">
    <property type="entry name" value="ABCEFAMILY"/>
</dbReference>
<dbReference type="GO" id="GO:0016887">
    <property type="term" value="F:ATP hydrolysis activity"/>
    <property type="evidence" value="ECO:0007669"/>
    <property type="project" value="InterPro"/>
</dbReference>
<name>A0A511GYW8_9LACT</name>
<dbReference type="Proteomes" id="UP000887127">
    <property type="component" value="Unassembled WGS sequence"/>
</dbReference>
<feature type="domain" description="ABC transporter" evidence="4">
    <location>
        <begin position="3"/>
        <end position="226"/>
    </location>
</feature>